<dbReference type="PIRSF" id="PIRSF015617">
    <property type="entry name" value="Adensltrnsf_CobA"/>
    <property type="match status" value="1"/>
</dbReference>
<dbReference type="AlphaFoldDB" id="A0A7S6RCA3"/>
<dbReference type="PANTHER" id="PTHR46638:SF1">
    <property type="entry name" value="CORRINOID ADENOSYLTRANSFERASE"/>
    <property type="match status" value="1"/>
</dbReference>
<sequence length="178" mass="19602">MIAQLETPSANSTLNLPYPVAGLVQVFTSKQRIFFTSVIAQALRIAGQGTPVLVVQFLKGGIGQGLERPIQLGQNLDWIRCDVPRCIDTPHLDAAESEALQKLWQYTQTVVSAGKYSLVVLDELSLAINFGLIPETEVLEFLAQRPAHVDIILTGIEMPTSLLDVADQITEIRRSHRL</sequence>
<keyword evidence="2" id="KW-1185">Reference proteome</keyword>
<dbReference type="SUPFAM" id="SSF52540">
    <property type="entry name" value="P-loop containing nucleoside triphosphate hydrolases"/>
    <property type="match status" value="1"/>
</dbReference>
<dbReference type="GO" id="GO:0008817">
    <property type="term" value="F:corrinoid adenosyltransferase activity"/>
    <property type="evidence" value="ECO:0007669"/>
    <property type="project" value="InterPro"/>
</dbReference>
<dbReference type="Proteomes" id="UP000593846">
    <property type="component" value="Chromosome"/>
</dbReference>
<dbReference type="EMBL" id="CP063311">
    <property type="protein sequence ID" value="QOV22327.1"/>
    <property type="molecule type" value="Genomic_DNA"/>
</dbReference>
<dbReference type="NCBIfam" id="NF005648">
    <property type="entry name" value="PRK07414.1"/>
    <property type="match status" value="1"/>
</dbReference>
<dbReference type="KEGG" id="aee:IM676_16870"/>
<reference evidence="2" key="1">
    <citation type="submission" date="2020-10" db="EMBL/GenBank/DDBJ databases">
        <title>Genome-based taxonomic classification of the species Anabaenopsis elenkinii.</title>
        <authorList>
            <person name="Delbaje E."/>
            <person name="Andreote A.P.D."/>
            <person name="Pellegrinetti T.A."/>
            <person name="Cruz R.B."/>
            <person name="Branco L.H.Z."/>
            <person name="Fiore M.F."/>
        </authorList>
    </citation>
    <scope>NUCLEOTIDE SEQUENCE [LARGE SCALE GENOMIC DNA]</scope>
    <source>
        <strain evidence="2">CCIBt3563</strain>
    </source>
</reference>
<dbReference type="Gene3D" id="3.40.50.300">
    <property type="entry name" value="P-loop containing nucleotide triphosphate hydrolases"/>
    <property type="match status" value="1"/>
</dbReference>
<dbReference type="RefSeq" id="WP_200987959.1">
    <property type="nucleotide sequence ID" value="NZ_CP063311.1"/>
</dbReference>
<gene>
    <name evidence="1" type="ORF">IM676_16870</name>
</gene>
<dbReference type="InterPro" id="IPR003724">
    <property type="entry name" value="CblAdoTrfase_CobA"/>
</dbReference>
<dbReference type="GO" id="GO:0009236">
    <property type="term" value="P:cobalamin biosynthetic process"/>
    <property type="evidence" value="ECO:0007669"/>
    <property type="project" value="InterPro"/>
</dbReference>
<dbReference type="PANTHER" id="PTHR46638">
    <property type="entry name" value="CORRINOID ADENOSYLTRANSFERASE"/>
    <property type="match status" value="1"/>
</dbReference>
<evidence type="ECO:0000313" key="2">
    <source>
        <dbReference type="Proteomes" id="UP000593846"/>
    </source>
</evidence>
<evidence type="ECO:0000313" key="1">
    <source>
        <dbReference type="EMBL" id="QOV22327.1"/>
    </source>
</evidence>
<dbReference type="Pfam" id="PF02572">
    <property type="entry name" value="CobA_CobO_BtuR"/>
    <property type="match status" value="1"/>
</dbReference>
<dbReference type="InterPro" id="IPR027417">
    <property type="entry name" value="P-loop_NTPase"/>
</dbReference>
<accession>A0A7S6RCA3</accession>
<organism evidence="1 2">
    <name type="scientific">Anabaenopsis elenkinii CCIBt3563</name>
    <dbReference type="NCBI Taxonomy" id="2779889"/>
    <lineage>
        <taxon>Bacteria</taxon>
        <taxon>Bacillati</taxon>
        <taxon>Cyanobacteriota</taxon>
        <taxon>Cyanophyceae</taxon>
        <taxon>Nostocales</taxon>
        <taxon>Nodulariaceae</taxon>
        <taxon>Anabaenopsis</taxon>
    </lineage>
</organism>
<protein>
    <submittedName>
        <fullName evidence="1">P-loop NTPase family protein</fullName>
    </submittedName>
</protein>
<dbReference type="GO" id="GO:0005524">
    <property type="term" value="F:ATP binding"/>
    <property type="evidence" value="ECO:0007669"/>
    <property type="project" value="InterPro"/>
</dbReference>
<name>A0A7S6RCA3_9CYAN</name>
<proteinExistence type="predicted"/>